<dbReference type="SUPFAM" id="SSF50729">
    <property type="entry name" value="PH domain-like"/>
    <property type="match status" value="1"/>
</dbReference>
<dbReference type="Gene3D" id="2.30.29.30">
    <property type="entry name" value="Pleckstrin-homology domain (PH domain)/Phosphotyrosine-binding domain (PTB)"/>
    <property type="match status" value="1"/>
</dbReference>
<proteinExistence type="predicted"/>
<dbReference type="InterPro" id="IPR050996">
    <property type="entry name" value="Docking_Protein_DOK"/>
</dbReference>
<evidence type="ECO:0000313" key="2">
    <source>
        <dbReference type="Ensembl" id="ENSPLAP00000024721.1"/>
    </source>
</evidence>
<protein>
    <recommendedName>
        <fullName evidence="1">PH domain-containing protein</fullName>
    </recommendedName>
</protein>
<dbReference type="GO" id="GO:0005737">
    <property type="term" value="C:cytoplasm"/>
    <property type="evidence" value="ECO:0007669"/>
    <property type="project" value="TreeGrafter"/>
</dbReference>
<dbReference type="InterPro" id="IPR001849">
    <property type="entry name" value="PH_domain"/>
</dbReference>
<dbReference type="Ensembl" id="ENSPLAT00000002671.1">
    <property type="protein sequence ID" value="ENSPLAP00000024721.1"/>
    <property type="gene ID" value="ENSPLAG00000011147.1"/>
</dbReference>
<dbReference type="SMART" id="SM00233">
    <property type="entry name" value="PH"/>
    <property type="match status" value="1"/>
</dbReference>
<reference evidence="2" key="2">
    <citation type="submission" date="2025-09" db="UniProtKB">
        <authorList>
            <consortium name="Ensembl"/>
        </authorList>
    </citation>
    <scope>IDENTIFICATION</scope>
</reference>
<evidence type="ECO:0000259" key="1">
    <source>
        <dbReference type="SMART" id="SM00233"/>
    </source>
</evidence>
<accession>A0A3B3VI58</accession>
<feature type="domain" description="PH" evidence="1">
    <location>
        <begin position="4"/>
        <end position="113"/>
    </location>
</feature>
<dbReference type="Proteomes" id="UP000261500">
    <property type="component" value="Unplaced"/>
</dbReference>
<reference evidence="2" key="1">
    <citation type="submission" date="2025-08" db="UniProtKB">
        <authorList>
            <consortium name="Ensembl"/>
        </authorList>
    </citation>
    <scope>IDENTIFICATION</scope>
</reference>
<dbReference type="InterPro" id="IPR011993">
    <property type="entry name" value="PH-like_dom_sf"/>
</dbReference>
<dbReference type="PANTHER" id="PTHR21258:SF58">
    <property type="entry name" value="DOCKING PROTEIN 3-LIKE"/>
    <property type="match status" value="1"/>
</dbReference>
<evidence type="ECO:0000313" key="3">
    <source>
        <dbReference type="Proteomes" id="UP000261500"/>
    </source>
</evidence>
<dbReference type="GO" id="GO:0007169">
    <property type="term" value="P:cell surface receptor protein tyrosine kinase signaling pathway"/>
    <property type="evidence" value="ECO:0007669"/>
    <property type="project" value="TreeGrafter"/>
</dbReference>
<dbReference type="AlphaFoldDB" id="A0A3B3VI58"/>
<dbReference type="GO" id="GO:0007265">
    <property type="term" value="P:Ras protein signal transduction"/>
    <property type="evidence" value="ECO:0007669"/>
    <property type="project" value="TreeGrafter"/>
</dbReference>
<dbReference type="GO" id="GO:0043410">
    <property type="term" value="P:positive regulation of MAPK cascade"/>
    <property type="evidence" value="ECO:0007669"/>
    <property type="project" value="TreeGrafter"/>
</dbReference>
<organism evidence="2 3">
    <name type="scientific">Poecilia latipinna</name>
    <name type="common">sailfin molly</name>
    <dbReference type="NCBI Taxonomy" id="48699"/>
    <lineage>
        <taxon>Eukaryota</taxon>
        <taxon>Metazoa</taxon>
        <taxon>Chordata</taxon>
        <taxon>Craniata</taxon>
        <taxon>Vertebrata</taxon>
        <taxon>Euteleostomi</taxon>
        <taxon>Actinopterygii</taxon>
        <taxon>Neopterygii</taxon>
        <taxon>Teleostei</taxon>
        <taxon>Neoteleostei</taxon>
        <taxon>Acanthomorphata</taxon>
        <taxon>Ovalentaria</taxon>
        <taxon>Atherinomorphae</taxon>
        <taxon>Cyprinodontiformes</taxon>
        <taxon>Poeciliidae</taxon>
        <taxon>Poeciliinae</taxon>
        <taxon>Poecilia</taxon>
    </lineage>
</organism>
<name>A0A3B3VI58_9TELE</name>
<dbReference type="STRING" id="48699.ENSPLAP00000024721"/>
<dbReference type="PANTHER" id="PTHR21258">
    <property type="entry name" value="DOCKING PROTEIN RELATED"/>
    <property type="match status" value="1"/>
</dbReference>
<dbReference type="GeneTree" id="ENSGT00940000182163"/>
<keyword evidence="3" id="KW-1185">Reference proteome</keyword>
<sequence length="115" mass="13407">FLDPYYHGHFCYLQYRTWRKIWMVLFKPSSMGVGRLEFRSVSDSEQLKACRQKAQERKVVRLSDCLSVTPAAKESCPARCTAFYLNTTHHTYTFASTESQDWISALCILAFQVPR</sequence>